<dbReference type="Pfam" id="PF26174">
    <property type="entry name" value="LEA-2_1"/>
    <property type="match status" value="1"/>
</dbReference>
<feature type="compositionally biased region" description="Basic and acidic residues" evidence="1">
    <location>
        <begin position="46"/>
        <end position="59"/>
    </location>
</feature>
<proteinExistence type="predicted"/>
<dbReference type="VEuPathDB" id="FungiDB:JI435_052050"/>
<dbReference type="GO" id="GO:0016020">
    <property type="term" value="C:membrane"/>
    <property type="evidence" value="ECO:0000318"/>
    <property type="project" value="GO_Central"/>
</dbReference>
<dbReference type="EMBL" id="CH445331">
    <property type="protein sequence ID" value="EAT87596.2"/>
    <property type="molecule type" value="Genomic_DNA"/>
</dbReference>
<reference evidence="7" key="1">
    <citation type="journal article" date="2007" name="Plant Cell">
        <title>Dothideomycete-plant interactions illuminated by genome sequencing and EST analysis of the wheat pathogen Stagonospora nodorum.</title>
        <authorList>
            <person name="Hane J.K."/>
            <person name="Lowe R.G."/>
            <person name="Solomon P.S."/>
            <person name="Tan K.C."/>
            <person name="Schoch C.L."/>
            <person name="Spatafora J.W."/>
            <person name="Crous P.W."/>
            <person name="Kodira C."/>
            <person name="Birren B.W."/>
            <person name="Galagan J.E."/>
            <person name="Torriani S.F."/>
            <person name="McDonald B.A."/>
            <person name="Oliver R.P."/>
        </authorList>
    </citation>
    <scope>NUCLEOTIDE SEQUENCE [LARGE SCALE GENOMIC DNA]</scope>
    <source>
        <strain evidence="7">SN15 / ATCC MYA-4574 / FGSC 10173</strain>
    </source>
</reference>
<dbReference type="InterPro" id="IPR055011">
    <property type="entry name" value="Tag1_C"/>
</dbReference>
<name>Q0USQ9_PHANO</name>
<dbReference type="InterPro" id="IPR059066">
    <property type="entry name" value="Ig_Tag1-like_5th"/>
</dbReference>
<dbReference type="Gene3D" id="2.60.40.1820">
    <property type="match status" value="1"/>
</dbReference>
<dbReference type="HOGENOM" id="CLU_006918_0_0_1"/>
<evidence type="ECO:0000313" key="6">
    <source>
        <dbReference type="EMBL" id="EAT87596.2"/>
    </source>
</evidence>
<dbReference type="PANTHER" id="PTHR35895">
    <property type="entry name" value="CHROMOSOME 16, WHOLE GENOME SHOTGUN SEQUENCE"/>
    <property type="match status" value="1"/>
</dbReference>
<dbReference type="AlphaFoldDB" id="Q0USQ9"/>
<dbReference type="InterPro" id="IPR046368">
    <property type="entry name" value="Tag1"/>
</dbReference>
<dbReference type="RefSeq" id="XP_001795614.1">
    <property type="nucleotide sequence ID" value="XM_001795562.1"/>
</dbReference>
<evidence type="ECO:0000259" key="3">
    <source>
        <dbReference type="Pfam" id="PF22786"/>
    </source>
</evidence>
<feature type="compositionally biased region" description="Polar residues" evidence="1">
    <location>
        <begin position="63"/>
        <end position="78"/>
    </location>
</feature>
<feature type="region of interest" description="Disordered" evidence="1">
    <location>
        <begin position="1"/>
        <end position="80"/>
    </location>
</feature>
<feature type="domain" description="Tag1 C-terminal" evidence="3">
    <location>
        <begin position="472"/>
        <end position="587"/>
    </location>
</feature>
<feature type="compositionally biased region" description="Polar residues" evidence="1">
    <location>
        <begin position="8"/>
        <end position="21"/>
    </location>
</feature>
<evidence type="ECO:0008006" key="8">
    <source>
        <dbReference type="Google" id="ProtNLM"/>
    </source>
</evidence>
<evidence type="ECO:0000313" key="7">
    <source>
        <dbReference type="Proteomes" id="UP000001055"/>
    </source>
</evidence>
<keyword evidence="2" id="KW-1133">Transmembrane helix</keyword>
<keyword evidence="2" id="KW-0472">Membrane</keyword>
<dbReference type="Pfam" id="PF26150">
    <property type="entry name" value="LEA-2_4"/>
    <property type="match status" value="1"/>
</dbReference>
<evidence type="ECO:0000256" key="2">
    <source>
        <dbReference type="SAM" id="Phobius"/>
    </source>
</evidence>
<evidence type="ECO:0000256" key="1">
    <source>
        <dbReference type="SAM" id="MobiDB-lite"/>
    </source>
</evidence>
<evidence type="ECO:0000259" key="5">
    <source>
        <dbReference type="Pfam" id="PF26153"/>
    </source>
</evidence>
<dbReference type="Pfam" id="PF26153">
    <property type="entry name" value="LEA-2L_5"/>
    <property type="match status" value="1"/>
</dbReference>
<keyword evidence="2" id="KW-0812">Transmembrane</keyword>
<dbReference type="Proteomes" id="UP000001055">
    <property type="component" value="Unassembled WGS sequence"/>
</dbReference>
<gene>
    <name evidence="6" type="ORF">SNOG_05205</name>
</gene>
<dbReference type="InterPro" id="IPR059065">
    <property type="entry name" value="Ig_Tag1-like_4th"/>
</dbReference>
<dbReference type="KEGG" id="pno:SNOG_05205"/>
<protein>
    <recommendedName>
        <fullName evidence="8">Late embryogenesis abundant protein LEA-2 subgroup domain-containing protein</fullName>
    </recommendedName>
</protein>
<accession>Q0USQ9</accession>
<evidence type="ECO:0000259" key="4">
    <source>
        <dbReference type="Pfam" id="PF26150"/>
    </source>
</evidence>
<dbReference type="SUPFAM" id="SSF117070">
    <property type="entry name" value="LEA14-like"/>
    <property type="match status" value="1"/>
</dbReference>
<dbReference type="PANTHER" id="PTHR35895:SF3">
    <property type="entry name" value="PRE-RRNA PROCESSING PROTEIN"/>
    <property type="match status" value="1"/>
</dbReference>
<dbReference type="eggNOG" id="ENOG502QZVV">
    <property type="taxonomic scope" value="Eukaryota"/>
</dbReference>
<feature type="domain" description="Tag1-like fourth Ig-like" evidence="4">
    <location>
        <begin position="621"/>
        <end position="728"/>
    </location>
</feature>
<sequence length="883" mass="95721">MESPEAQWGSTRTPGSRPASQKSTRSTRSTRSHKSSRTTEQTPLLAREDRSDDEREEAPRTPASASLLRTLSGSSASGKTPLWKKRWPSILALVILSISVVCIMLGFLASEGIEEYAMQAADFKPTKLSLDGLADQGAQVRIEGDFTMDASKVRKQSVRNIGRFGTWIAKEAETGPFDAQVYLPEYGNVLLGTAKIPSIKVSIRNGHTTHISFVTSVQPGSPDGIRNVANDYIDGRLGQIRVKGKAEVPVKSGLINVGKQFVEHSMVFKGGDIPALPHYNITKLNIHEAKHGRKGMGADASIIVANDFPVDITLPAVGVDVSIDGCSSDKQVFVGTAQSSELHVKPNTDIEVNVNGNVEHLSEALTEVCPKSAKSPLDAFIGDYMKGTEATIYINCCNFPDPNTPEWARDLLKDITVPVPFTGKGMGNLVKNFSMADMHFSLPDPFAEPGTPEGSPKISAVVIVDVGIPNEMNFPLDVNQIKADADIYYKNKKLGKLNMHKWQKANSTRVDGHGKEGPSLLVQSEIKNAPIEILDNDLFSEVVQALLFGDGKPIILDMKAMVSIGVDTPMGKFAIRGIPSEGSFVVQFIRGPPKANVYAPAPHHDGGNDLKSRFAALNLAVGNLSIIKTTPTSMTMQVHVNVTNPSNYSATIPYFSINILVNGTVLGQALINDMQVKPGNNTNLIATALWDPFTNSRFGSEMLSQYISGFNTSVTLQAHNATIPALPGLSHLLSKYPITLPAPHLRHPKDPNDGDDDDDEPQKDHFIQSTTMHLISSTATFVLNSPFQRTTMFITHMNATAYYEGHPAGVILYDLPFAVPPGVSESPRIPVDWSFGGIGYDAIRNALGGTLKLSAFANVNFRIGEWNEKIWFAGGKIGAHVRL</sequence>
<dbReference type="GeneID" id="5972489"/>
<feature type="domain" description="Tag1-like fifth Ig-like" evidence="5">
    <location>
        <begin position="761"/>
        <end position="871"/>
    </location>
</feature>
<feature type="region of interest" description="Disordered" evidence="1">
    <location>
        <begin position="743"/>
        <end position="763"/>
    </location>
</feature>
<feature type="transmembrane region" description="Helical" evidence="2">
    <location>
        <begin position="89"/>
        <end position="109"/>
    </location>
</feature>
<dbReference type="Pfam" id="PF22786">
    <property type="entry name" value="Tag1_C"/>
    <property type="match status" value="1"/>
</dbReference>
<dbReference type="GO" id="GO:0000329">
    <property type="term" value="C:fungal-type vacuole membrane"/>
    <property type="evidence" value="ECO:0007669"/>
    <property type="project" value="InterPro"/>
</dbReference>
<organism evidence="6 7">
    <name type="scientific">Phaeosphaeria nodorum (strain SN15 / ATCC MYA-4574 / FGSC 10173)</name>
    <name type="common">Glume blotch fungus</name>
    <name type="synonym">Parastagonospora nodorum</name>
    <dbReference type="NCBI Taxonomy" id="321614"/>
    <lineage>
        <taxon>Eukaryota</taxon>
        <taxon>Fungi</taxon>
        <taxon>Dikarya</taxon>
        <taxon>Ascomycota</taxon>
        <taxon>Pezizomycotina</taxon>
        <taxon>Dothideomycetes</taxon>
        <taxon>Pleosporomycetidae</taxon>
        <taxon>Pleosporales</taxon>
        <taxon>Pleosporineae</taxon>
        <taxon>Phaeosphaeriaceae</taxon>
        <taxon>Parastagonospora</taxon>
    </lineage>
</organism>
<dbReference type="InParanoid" id="Q0USQ9"/>